<evidence type="ECO:0000256" key="3">
    <source>
        <dbReference type="ARBA" id="ARBA00008654"/>
    </source>
</evidence>
<dbReference type="WBParaSite" id="BXY_0695100.1">
    <property type="protein sequence ID" value="BXY_0695100.1"/>
    <property type="gene ID" value="BXY_0695100"/>
</dbReference>
<dbReference type="SUPFAM" id="SSF51197">
    <property type="entry name" value="Clavaminate synthase-like"/>
    <property type="match status" value="1"/>
</dbReference>
<proteinExistence type="inferred from homology"/>
<evidence type="ECO:0000259" key="10">
    <source>
        <dbReference type="Pfam" id="PF06155"/>
    </source>
</evidence>
<protein>
    <submittedName>
        <fullName evidence="11">(pine wood nematode) hypothetical protein</fullName>
    </submittedName>
</protein>
<reference evidence="14" key="1">
    <citation type="submission" date="2016-11" db="UniProtKB">
        <authorList>
            <consortium name="WormBaseParasite"/>
        </authorList>
    </citation>
    <scope>IDENTIFICATION</scope>
</reference>
<evidence type="ECO:0000313" key="11">
    <source>
        <dbReference type="EMBL" id="CAD5212136.1"/>
    </source>
</evidence>
<evidence type="ECO:0000256" key="5">
    <source>
        <dbReference type="ARBA" id="ARBA00022873"/>
    </source>
</evidence>
<evidence type="ECO:0000313" key="12">
    <source>
        <dbReference type="Proteomes" id="UP000095284"/>
    </source>
</evidence>
<dbReference type="FunFam" id="3.30.2020.30:FF:000002">
    <property type="entry name" value="Putative gamma-butyrobetaine dioxygenase"/>
    <property type="match status" value="1"/>
</dbReference>
<dbReference type="InterPro" id="IPR042098">
    <property type="entry name" value="TauD-like_sf"/>
</dbReference>
<name>A0A1I7S1S3_BURXY</name>
<dbReference type="InterPro" id="IPR038492">
    <property type="entry name" value="GBBH-like_N_sf"/>
</dbReference>
<dbReference type="GO" id="GO:0046872">
    <property type="term" value="F:metal ion binding"/>
    <property type="evidence" value="ECO:0007669"/>
    <property type="project" value="UniProtKB-KW"/>
</dbReference>
<dbReference type="OrthoDB" id="406634at2759"/>
<reference evidence="11" key="2">
    <citation type="submission" date="2020-09" db="EMBL/GenBank/DDBJ databases">
        <authorList>
            <person name="Kikuchi T."/>
        </authorList>
    </citation>
    <scope>NUCLEOTIDE SEQUENCE</scope>
    <source>
        <strain evidence="11">Ka4C1</strain>
    </source>
</reference>
<dbReference type="SMR" id="A0A1I7S1S3"/>
<comment type="pathway">
    <text evidence="2">Amine and polyamine biosynthesis; carnitine biosynthesis.</text>
</comment>
<evidence type="ECO:0000256" key="4">
    <source>
        <dbReference type="ARBA" id="ARBA00022723"/>
    </source>
</evidence>
<dbReference type="GO" id="GO:0045329">
    <property type="term" value="P:carnitine biosynthetic process"/>
    <property type="evidence" value="ECO:0007669"/>
    <property type="project" value="UniProtKB-UniPathway"/>
</dbReference>
<dbReference type="Gene3D" id="3.30.2020.30">
    <property type="match status" value="1"/>
</dbReference>
<evidence type="ECO:0000256" key="2">
    <source>
        <dbReference type="ARBA" id="ARBA00005022"/>
    </source>
</evidence>
<keyword evidence="13" id="KW-1185">Reference proteome</keyword>
<keyword evidence="5" id="KW-0124">Carnitine biosynthesis</keyword>
<dbReference type="Proteomes" id="UP000095284">
    <property type="component" value="Unplaced"/>
</dbReference>
<keyword evidence="6" id="KW-0223">Dioxygenase</keyword>
<dbReference type="Pfam" id="PF02668">
    <property type="entry name" value="TauD"/>
    <property type="match status" value="1"/>
</dbReference>
<comment type="similarity">
    <text evidence="3">Belongs to the gamma-BBH/TMLD family.</text>
</comment>
<accession>A0A1I7S1S3</accession>
<evidence type="ECO:0000256" key="7">
    <source>
        <dbReference type="ARBA" id="ARBA00023002"/>
    </source>
</evidence>
<dbReference type="InterPro" id="IPR003819">
    <property type="entry name" value="TauD/TfdA-like"/>
</dbReference>
<dbReference type="Proteomes" id="UP000582659">
    <property type="component" value="Unassembled WGS sequence"/>
</dbReference>
<dbReference type="PANTHER" id="PTHR10696">
    <property type="entry name" value="GAMMA-BUTYROBETAINE HYDROXYLASE-RELATED"/>
    <property type="match status" value="1"/>
</dbReference>
<sequence length="413" mass="47339">MFLQRRRLSSVTKNDPKRWFEVVFKDGSSGKFPFVWLRDVCLDPKNYSIGPAMRARIPMMKDFDVTVSPCSHSVKSSGLGITWSDGHQSFYPTSWLKSRNLSDSKVLSSRKSQYLKDTVVWNENLIKKLPVKVDHNEFISEESGVKKFLDAVCRDGIGMLVNGPQLDVEEHQNVVQKIGDRIGLIHQTHFGEIFSVCTKPDASNMAYASGKELPYHTDFPSLSDPPQLQFLHMTQPAKVGGKSMFVDGFQVAEILRKHHKWAFETLSKTYLEFIEIGYDMHEKNGKEKKFDFRMMSQQKTISLRGDGTLKKVQFGNAMRSWAFATDPEEIQLVYDALKLFTDLCYRPENQLVFEMKKGESVLWANTRLLHARSAYDCDPGVPRVLHGCYFSWDIVKSRLRLANSRVSQDNDVI</sequence>
<feature type="domain" description="TauD/TfdA-like" evidence="9">
    <location>
        <begin position="133"/>
        <end position="389"/>
    </location>
</feature>
<evidence type="ECO:0000256" key="1">
    <source>
        <dbReference type="ARBA" id="ARBA00001954"/>
    </source>
</evidence>
<dbReference type="eggNOG" id="KOG3888">
    <property type="taxonomic scope" value="Eukaryota"/>
</dbReference>
<dbReference type="Pfam" id="PF06155">
    <property type="entry name" value="GBBH-like_N"/>
    <property type="match status" value="1"/>
</dbReference>
<dbReference type="Gene3D" id="3.60.130.10">
    <property type="entry name" value="Clavaminate synthase-like"/>
    <property type="match status" value="1"/>
</dbReference>
<dbReference type="Proteomes" id="UP000659654">
    <property type="component" value="Unassembled WGS sequence"/>
</dbReference>
<dbReference type="PANTHER" id="PTHR10696:SF33">
    <property type="entry name" value="GAMMA-BUTYROBETAINE DIOXYGENASE"/>
    <property type="match status" value="1"/>
</dbReference>
<evidence type="ECO:0000313" key="13">
    <source>
        <dbReference type="Proteomes" id="UP000659654"/>
    </source>
</evidence>
<organism evidence="12 14">
    <name type="scientific">Bursaphelenchus xylophilus</name>
    <name type="common">Pinewood nematode worm</name>
    <name type="synonym">Aphelenchoides xylophilus</name>
    <dbReference type="NCBI Taxonomy" id="6326"/>
    <lineage>
        <taxon>Eukaryota</taxon>
        <taxon>Metazoa</taxon>
        <taxon>Ecdysozoa</taxon>
        <taxon>Nematoda</taxon>
        <taxon>Chromadorea</taxon>
        <taxon>Rhabditida</taxon>
        <taxon>Tylenchina</taxon>
        <taxon>Tylenchomorpha</taxon>
        <taxon>Aphelenchoidea</taxon>
        <taxon>Aphelenchoididae</taxon>
        <taxon>Bursaphelenchus</taxon>
    </lineage>
</organism>
<dbReference type="InterPro" id="IPR010376">
    <property type="entry name" value="GBBH-like_N"/>
</dbReference>
<dbReference type="UniPathway" id="UPA00118"/>
<keyword evidence="4" id="KW-0479">Metal-binding</keyword>
<evidence type="ECO:0000256" key="6">
    <source>
        <dbReference type="ARBA" id="ARBA00022964"/>
    </source>
</evidence>
<comment type="cofactor">
    <cofactor evidence="1">
        <name>Fe(2+)</name>
        <dbReference type="ChEBI" id="CHEBI:29033"/>
    </cofactor>
</comment>
<keyword evidence="8" id="KW-0408">Iron</keyword>
<gene>
    <name evidence="11" type="ORF">BXYJ_LOCUS2769</name>
</gene>
<feature type="domain" description="Gamma-butyrobetaine hydroxylase-like N-terminal" evidence="10">
    <location>
        <begin position="16"/>
        <end position="96"/>
    </location>
</feature>
<dbReference type="GO" id="GO:0016706">
    <property type="term" value="F:2-oxoglutarate-dependent dioxygenase activity"/>
    <property type="evidence" value="ECO:0007669"/>
    <property type="project" value="UniProtKB-ARBA"/>
</dbReference>
<dbReference type="AlphaFoldDB" id="A0A1I7S1S3"/>
<dbReference type="EMBL" id="CAJFDI010000001">
    <property type="protein sequence ID" value="CAD5212136.1"/>
    <property type="molecule type" value="Genomic_DNA"/>
</dbReference>
<evidence type="ECO:0000256" key="8">
    <source>
        <dbReference type="ARBA" id="ARBA00023004"/>
    </source>
</evidence>
<keyword evidence="7" id="KW-0560">Oxidoreductase</keyword>
<dbReference type="EMBL" id="CAJFCV020000001">
    <property type="protein sequence ID" value="CAG9089871.1"/>
    <property type="molecule type" value="Genomic_DNA"/>
</dbReference>
<evidence type="ECO:0000259" key="9">
    <source>
        <dbReference type="Pfam" id="PF02668"/>
    </source>
</evidence>
<dbReference type="GO" id="GO:0005739">
    <property type="term" value="C:mitochondrion"/>
    <property type="evidence" value="ECO:0007669"/>
    <property type="project" value="TreeGrafter"/>
</dbReference>
<dbReference type="InterPro" id="IPR050411">
    <property type="entry name" value="AlphaKG_dependent_hydroxylases"/>
</dbReference>
<evidence type="ECO:0000313" key="14">
    <source>
        <dbReference type="WBParaSite" id="BXY_0695100.1"/>
    </source>
</evidence>